<sequence>MIPVAPRVWLDEDEIVESFVRASGPGGQNVNKVSTAVQLRFDVRGSKTLPDAVKERLERLAGRRLTKEGVIVLVAQRYRTQEQNRADAVARLVEMVREAAVVPVTRRPTRPTLGSKLRRLEGKARRAGVKAMRRDKPGTGGD</sequence>
<dbReference type="InterPro" id="IPR000352">
    <property type="entry name" value="Pep_chain_release_fac_I"/>
</dbReference>
<evidence type="ECO:0000259" key="2">
    <source>
        <dbReference type="PROSITE" id="PS00745"/>
    </source>
</evidence>
<dbReference type="PANTHER" id="PTHR47814">
    <property type="entry name" value="PEPTIDYL-TRNA HYDROLASE ARFB"/>
    <property type="match status" value="1"/>
</dbReference>
<evidence type="ECO:0000313" key="3">
    <source>
        <dbReference type="EMBL" id="CAA0109869.1"/>
    </source>
</evidence>
<dbReference type="EC" id="3.1.1.29" evidence="3"/>
<proteinExistence type="predicted"/>
<dbReference type="PANTHER" id="PTHR47814:SF1">
    <property type="entry name" value="PEPTIDYL-TRNA HYDROLASE ARFB"/>
    <property type="match status" value="1"/>
</dbReference>
<dbReference type="AlphaFoldDB" id="A0A5S9PZC4"/>
<protein>
    <submittedName>
        <fullName evidence="3">Peptidyl-tRNA hydrolase ArfB</fullName>
        <ecNumber evidence="3">3.1.1.29</ecNumber>
    </submittedName>
</protein>
<feature type="region of interest" description="Disordered" evidence="1">
    <location>
        <begin position="123"/>
        <end position="142"/>
    </location>
</feature>
<accession>A0A5S9PZC4</accession>
<evidence type="ECO:0000313" key="4">
    <source>
        <dbReference type="Proteomes" id="UP000433050"/>
    </source>
</evidence>
<dbReference type="EMBL" id="CACSAS010000001">
    <property type="protein sequence ID" value="CAA0109869.1"/>
    <property type="molecule type" value="Genomic_DNA"/>
</dbReference>
<dbReference type="SUPFAM" id="SSF110916">
    <property type="entry name" value="Peptidyl-tRNA hydrolase domain-like"/>
    <property type="match status" value="1"/>
</dbReference>
<evidence type="ECO:0000256" key="1">
    <source>
        <dbReference type="SAM" id="MobiDB-lite"/>
    </source>
</evidence>
<organism evidence="3 4">
    <name type="scientific">Starkeya nomas</name>
    <dbReference type="NCBI Taxonomy" id="2666134"/>
    <lineage>
        <taxon>Bacteria</taxon>
        <taxon>Pseudomonadati</taxon>
        <taxon>Pseudomonadota</taxon>
        <taxon>Alphaproteobacteria</taxon>
        <taxon>Hyphomicrobiales</taxon>
        <taxon>Xanthobacteraceae</taxon>
        <taxon>Starkeya</taxon>
    </lineage>
</organism>
<dbReference type="GO" id="GO:0003747">
    <property type="term" value="F:translation release factor activity"/>
    <property type="evidence" value="ECO:0007669"/>
    <property type="project" value="InterPro"/>
</dbReference>
<dbReference type="Gene3D" id="3.30.160.20">
    <property type="match status" value="1"/>
</dbReference>
<dbReference type="PROSITE" id="PS00745">
    <property type="entry name" value="RF_PROK_I"/>
    <property type="match status" value="1"/>
</dbReference>
<dbReference type="GO" id="GO:0004045">
    <property type="term" value="F:peptidyl-tRNA hydrolase activity"/>
    <property type="evidence" value="ECO:0007669"/>
    <property type="project" value="UniProtKB-EC"/>
</dbReference>
<dbReference type="NCBIfam" id="NF006718">
    <property type="entry name" value="PRK09256.1"/>
    <property type="match status" value="1"/>
</dbReference>
<dbReference type="RefSeq" id="WP_159600786.1">
    <property type="nucleotide sequence ID" value="NZ_CACSAS010000001.1"/>
</dbReference>
<dbReference type="GO" id="GO:0043022">
    <property type="term" value="F:ribosome binding"/>
    <property type="evidence" value="ECO:0007669"/>
    <property type="project" value="TreeGrafter"/>
</dbReference>
<gene>
    <name evidence="3" type="primary">arfB</name>
    <name evidence="3" type="ORF">STARVERO_03780</name>
</gene>
<feature type="compositionally biased region" description="Basic and acidic residues" evidence="1">
    <location>
        <begin position="132"/>
        <end position="142"/>
    </location>
</feature>
<keyword evidence="3" id="KW-0378">Hydrolase</keyword>
<dbReference type="Pfam" id="PF00472">
    <property type="entry name" value="RF-1"/>
    <property type="match status" value="1"/>
</dbReference>
<reference evidence="3 4" key="1">
    <citation type="submission" date="2019-12" db="EMBL/GenBank/DDBJ databases">
        <authorList>
            <person name="Reyes-Prieto M."/>
        </authorList>
    </citation>
    <scope>NUCLEOTIDE SEQUENCE [LARGE SCALE GENOMIC DNA]</scope>
    <source>
        <strain evidence="3">HF14-78462</strain>
    </source>
</reference>
<dbReference type="Proteomes" id="UP000433050">
    <property type="component" value="Unassembled WGS sequence"/>
</dbReference>
<name>A0A5S9PZC4_9HYPH</name>
<feature type="domain" description="Prokaryotic-type class I peptide chain release factors" evidence="2">
    <location>
        <begin position="21"/>
        <end position="37"/>
    </location>
</feature>
<dbReference type="GO" id="GO:0072344">
    <property type="term" value="P:rescue of stalled ribosome"/>
    <property type="evidence" value="ECO:0007669"/>
    <property type="project" value="TreeGrafter"/>
</dbReference>
<dbReference type="FunFam" id="3.30.160.20:FF:000046">
    <property type="entry name" value="Peptidyl-tRNA hydrolase ICT1"/>
    <property type="match status" value="1"/>
</dbReference>
<keyword evidence="4" id="KW-1185">Reference proteome</keyword>